<reference evidence="2" key="2">
    <citation type="submission" date="2015-01" db="EMBL/GenBank/DDBJ databases">
        <title>Evolutionary Origins and Diversification of the Mycorrhizal Mutualists.</title>
        <authorList>
            <consortium name="DOE Joint Genome Institute"/>
            <consortium name="Mycorrhizal Genomics Consortium"/>
            <person name="Kohler A."/>
            <person name="Kuo A."/>
            <person name="Nagy L.G."/>
            <person name="Floudas D."/>
            <person name="Copeland A."/>
            <person name="Barry K.W."/>
            <person name="Cichocki N."/>
            <person name="Veneault-Fourrey C."/>
            <person name="LaButti K."/>
            <person name="Lindquist E.A."/>
            <person name="Lipzen A."/>
            <person name="Lundell T."/>
            <person name="Morin E."/>
            <person name="Murat C."/>
            <person name="Riley R."/>
            <person name="Ohm R."/>
            <person name="Sun H."/>
            <person name="Tunlid A."/>
            <person name="Henrissat B."/>
            <person name="Grigoriev I.V."/>
            <person name="Hibbett D.S."/>
            <person name="Martin F."/>
        </authorList>
    </citation>
    <scope>NUCLEOTIDE SEQUENCE [LARGE SCALE GENOMIC DNA]</scope>
    <source>
        <strain evidence="2">ATCC 200175</strain>
    </source>
</reference>
<accession>A0A0C9TRR4</accession>
<proteinExistence type="predicted"/>
<sequence>MYYNAEEEVRERFSSHVGMNHPAVNLDSLASDLAMGGLLSFQTTQVIYSSPMVYPSVRNLQANQFRAAPILHPSPLQDLATLFFESLNPLHTVPAHTAILESLVDFIIEDRSVSFARPMWDKPGGTLTSALFSIARKLGKGPELLKDSRPLQPSVPLMGITGDFTLRASPNVLAPKRLCPSSRKLL</sequence>
<dbReference type="OrthoDB" id="10604552at2759"/>
<gene>
    <name evidence="1" type="ORF">PAXINDRAFT_14145</name>
</gene>
<keyword evidence="2" id="KW-1185">Reference proteome</keyword>
<dbReference type="EMBL" id="KN819356">
    <property type="protein sequence ID" value="KIJ13093.1"/>
    <property type="molecule type" value="Genomic_DNA"/>
</dbReference>
<name>A0A0C9TRR4_PAXIN</name>
<reference evidence="1 2" key="1">
    <citation type="submission" date="2014-06" db="EMBL/GenBank/DDBJ databases">
        <authorList>
            <consortium name="DOE Joint Genome Institute"/>
            <person name="Kuo A."/>
            <person name="Kohler A."/>
            <person name="Nagy L.G."/>
            <person name="Floudas D."/>
            <person name="Copeland A."/>
            <person name="Barry K.W."/>
            <person name="Cichocki N."/>
            <person name="Veneault-Fourrey C."/>
            <person name="LaButti K."/>
            <person name="Lindquist E.A."/>
            <person name="Lipzen A."/>
            <person name="Lundell T."/>
            <person name="Morin E."/>
            <person name="Murat C."/>
            <person name="Sun H."/>
            <person name="Tunlid A."/>
            <person name="Henrissat B."/>
            <person name="Grigoriev I.V."/>
            <person name="Hibbett D.S."/>
            <person name="Martin F."/>
            <person name="Nordberg H.P."/>
            <person name="Cantor M.N."/>
            <person name="Hua S.X."/>
        </authorList>
    </citation>
    <scope>NUCLEOTIDE SEQUENCE [LARGE SCALE GENOMIC DNA]</scope>
    <source>
        <strain evidence="1 2">ATCC 200175</strain>
    </source>
</reference>
<dbReference type="AlphaFoldDB" id="A0A0C9TRR4"/>
<evidence type="ECO:0000313" key="1">
    <source>
        <dbReference type="EMBL" id="KIJ13093.1"/>
    </source>
</evidence>
<organism evidence="1 2">
    <name type="scientific">Paxillus involutus ATCC 200175</name>
    <dbReference type="NCBI Taxonomy" id="664439"/>
    <lineage>
        <taxon>Eukaryota</taxon>
        <taxon>Fungi</taxon>
        <taxon>Dikarya</taxon>
        <taxon>Basidiomycota</taxon>
        <taxon>Agaricomycotina</taxon>
        <taxon>Agaricomycetes</taxon>
        <taxon>Agaricomycetidae</taxon>
        <taxon>Boletales</taxon>
        <taxon>Paxilineae</taxon>
        <taxon>Paxillaceae</taxon>
        <taxon>Paxillus</taxon>
    </lineage>
</organism>
<dbReference type="Proteomes" id="UP000053647">
    <property type="component" value="Unassembled WGS sequence"/>
</dbReference>
<evidence type="ECO:0000313" key="2">
    <source>
        <dbReference type="Proteomes" id="UP000053647"/>
    </source>
</evidence>
<dbReference type="HOGENOM" id="CLU_1454857_0_0_1"/>
<protein>
    <submittedName>
        <fullName evidence="1">Uncharacterized protein</fullName>
    </submittedName>
</protein>